<protein>
    <submittedName>
        <fullName evidence="1">Uncharacterized protein</fullName>
    </submittedName>
</protein>
<evidence type="ECO:0000313" key="1">
    <source>
        <dbReference type="EMBL" id="PAV89832.1"/>
    </source>
</evidence>
<organism evidence="1 2">
    <name type="scientific">Diploscapter pachys</name>
    <dbReference type="NCBI Taxonomy" id="2018661"/>
    <lineage>
        <taxon>Eukaryota</taxon>
        <taxon>Metazoa</taxon>
        <taxon>Ecdysozoa</taxon>
        <taxon>Nematoda</taxon>
        <taxon>Chromadorea</taxon>
        <taxon>Rhabditida</taxon>
        <taxon>Rhabditina</taxon>
        <taxon>Rhabditomorpha</taxon>
        <taxon>Rhabditoidea</taxon>
        <taxon>Rhabditidae</taxon>
        <taxon>Diploscapter</taxon>
    </lineage>
</organism>
<proteinExistence type="predicted"/>
<keyword evidence="2" id="KW-1185">Reference proteome</keyword>
<accession>A0A2A2LUA8</accession>
<evidence type="ECO:0000313" key="2">
    <source>
        <dbReference type="Proteomes" id="UP000218231"/>
    </source>
</evidence>
<dbReference type="Proteomes" id="UP000218231">
    <property type="component" value="Unassembled WGS sequence"/>
</dbReference>
<dbReference type="EMBL" id="LIAE01006427">
    <property type="protein sequence ID" value="PAV89832.1"/>
    <property type="molecule type" value="Genomic_DNA"/>
</dbReference>
<dbReference type="AlphaFoldDB" id="A0A2A2LUA8"/>
<comment type="caution">
    <text evidence="1">The sequence shown here is derived from an EMBL/GenBank/DDBJ whole genome shotgun (WGS) entry which is preliminary data.</text>
</comment>
<reference evidence="1 2" key="1">
    <citation type="journal article" date="2017" name="Curr. Biol.">
        <title>Genome architecture and evolution of a unichromosomal asexual nematode.</title>
        <authorList>
            <person name="Fradin H."/>
            <person name="Zegar C."/>
            <person name="Gutwein M."/>
            <person name="Lucas J."/>
            <person name="Kovtun M."/>
            <person name="Corcoran D."/>
            <person name="Baugh L.R."/>
            <person name="Kiontke K."/>
            <person name="Gunsalus K."/>
            <person name="Fitch D.H."/>
            <person name="Piano F."/>
        </authorList>
    </citation>
    <scope>NUCLEOTIDE SEQUENCE [LARGE SCALE GENOMIC DNA]</scope>
    <source>
        <strain evidence="1">PF1309</strain>
    </source>
</reference>
<gene>
    <name evidence="1" type="ORF">WR25_15403</name>
</gene>
<name>A0A2A2LUA8_9BILA</name>
<sequence>MNIQFSTNNKVKEFRNATNDPPKLYVSMGADTNHVYLFPLIATIKNWKSMGVDTILCFAEPRHKFLENNATRLIFETIMDQPGIQYIFLDTKLAPKHTIAQTCRMYMPASPYIKMDDQDIMITRVPRDWFTDADVLARRLYEEVDDVGYILNGTGKPNISPSWYTDQIIVSDRILAWRDRDNNSKYISTSPKVKSSQRIDRAWWKKSFKKVNLKDHHDAHVFHPLGEPKNWGKVQPLLKLMFNSTTVEWLNEIHSKYAKLAFPNTPTITTARSTKSRIRA</sequence>